<feature type="non-terminal residue" evidence="5">
    <location>
        <position position="173"/>
    </location>
</feature>
<dbReference type="InterPro" id="IPR015421">
    <property type="entry name" value="PyrdxlP-dep_Trfase_major"/>
</dbReference>
<accession>A0A7X5N1E5</accession>
<proteinExistence type="predicted"/>
<sequence>MARPDLHERISSLRTLRVAQERVRVRRLVGRRDGVRLEVDGRWLTGFCSNDYLGLSQQFEVVAALQDAAARDGAGATASHLICGHHTAHETLEREIAEWLGYPSALLFGSGFIANLAVQQALLSEDDDVCVQDRLNHASLLDATRLAGCRLRRYPHLDVEGAMRQLKGAPEGA</sequence>
<gene>
    <name evidence="5" type="ORF">G3W61_26065</name>
</gene>
<dbReference type="InterPro" id="IPR015422">
    <property type="entry name" value="PyrdxlP-dep_Trfase_small"/>
</dbReference>
<dbReference type="InterPro" id="IPR015424">
    <property type="entry name" value="PyrdxlP-dep_Trfase"/>
</dbReference>
<dbReference type="Proteomes" id="UP000471082">
    <property type="component" value="Unassembled WGS sequence"/>
</dbReference>
<dbReference type="PANTHER" id="PTHR13693:SF100">
    <property type="entry name" value="8-AMINO-7-OXONONANOATE SYNTHASE"/>
    <property type="match status" value="1"/>
</dbReference>
<dbReference type="GO" id="GO:0008710">
    <property type="term" value="F:8-amino-7-oxononanoate synthase activity"/>
    <property type="evidence" value="ECO:0007669"/>
    <property type="project" value="TreeGrafter"/>
</dbReference>
<dbReference type="InterPro" id="IPR004839">
    <property type="entry name" value="Aminotransferase_I/II_large"/>
</dbReference>
<protein>
    <submittedName>
        <fullName evidence="5">Aminotransferase class I/II-fold pyridoxal phosphate-dependent enzyme</fullName>
    </submittedName>
</protein>
<dbReference type="Gene3D" id="3.40.640.10">
    <property type="entry name" value="Type I PLP-dependent aspartate aminotransferase-like (Major domain)"/>
    <property type="match status" value="1"/>
</dbReference>
<organism evidence="5 6">
    <name type="scientific">Xanthomonas perforans</name>
    <dbReference type="NCBI Taxonomy" id="442694"/>
    <lineage>
        <taxon>Bacteria</taxon>
        <taxon>Pseudomonadati</taxon>
        <taxon>Pseudomonadota</taxon>
        <taxon>Gammaproteobacteria</taxon>
        <taxon>Lysobacterales</taxon>
        <taxon>Lysobacteraceae</taxon>
        <taxon>Xanthomonas</taxon>
    </lineage>
</organism>
<dbReference type="InterPro" id="IPR050087">
    <property type="entry name" value="AON_synthase_class-II"/>
</dbReference>
<reference evidence="5 6" key="1">
    <citation type="submission" date="2019-11" db="EMBL/GenBank/DDBJ databases">
        <title>Genome-resolved metagenomics to study the prevalence of co-infection and intraspecific heterogeneity among plant pathogen metapopulations.</title>
        <authorList>
            <person name="Newberry E."/>
            <person name="Bhandari R."/>
            <person name="Kemble J."/>
            <person name="Sikora E."/>
            <person name="Potnis N."/>
        </authorList>
    </citation>
    <scope>NUCLEOTIDE SEQUENCE [LARGE SCALE GENOMIC DNA]</scope>
    <source>
        <strain evidence="5">Xp_Tom_Tuscaloosa_18b</strain>
    </source>
</reference>
<keyword evidence="2 5" id="KW-0808">Transferase</keyword>
<dbReference type="GO" id="GO:0030170">
    <property type="term" value="F:pyridoxal phosphate binding"/>
    <property type="evidence" value="ECO:0007669"/>
    <property type="project" value="InterPro"/>
</dbReference>
<keyword evidence="3" id="KW-0663">Pyridoxal phosphate</keyword>
<name>A0A7X5N1E5_XANPE</name>
<dbReference type="GO" id="GO:0009102">
    <property type="term" value="P:biotin biosynthetic process"/>
    <property type="evidence" value="ECO:0007669"/>
    <property type="project" value="TreeGrafter"/>
</dbReference>
<dbReference type="PANTHER" id="PTHR13693">
    <property type="entry name" value="CLASS II AMINOTRANSFERASE/8-AMINO-7-OXONONANOATE SYNTHASE"/>
    <property type="match status" value="1"/>
</dbReference>
<evidence type="ECO:0000256" key="2">
    <source>
        <dbReference type="ARBA" id="ARBA00022679"/>
    </source>
</evidence>
<comment type="cofactor">
    <cofactor evidence="1">
        <name>pyridoxal 5'-phosphate</name>
        <dbReference type="ChEBI" id="CHEBI:597326"/>
    </cofactor>
</comment>
<dbReference type="EMBL" id="JAAGYU010000862">
    <property type="protein sequence ID" value="NEL79690.1"/>
    <property type="molecule type" value="Genomic_DNA"/>
</dbReference>
<evidence type="ECO:0000259" key="4">
    <source>
        <dbReference type="Pfam" id="PF00155"/>
    </source>
</evidence>
<dbReference type="AlphaFoldDB" id="A0A7X5N1E5"/>
<comment type="caution">
    <text evidence="5">The sequence shown here is derived from an EMBL/GenBank/DDBJ whole genome shotgun (WGS) entry which is preliminary data.</text>
</comment>
<evidence type="ECO:0000256" key="1">
    <source>
        <dbReference type="ARBA" id="ARBA00001933"/>
    </source>
</evidence>
<evidence type="ECO:0000256" key="3">
    <source>
        <dbReference type="ARBA" id="ARBA00022898"/>
    </source>
</evidence>
<dbReference type="Pfam" id="PF00155">
    <property type="entry name" value="Aminotran_1_2"/>
    <property type="match status" value="1"/>
</dbReference>
<dbReference type="SUPFAM" id="SSF53383">
    <property type="entry name" value="PLP-dependent transferases"/>
    <property type="match status" value="1"/>
</dbReference>
<keyword evidence="5" id="KW-0032">Aminotransferase</keyword>
<evidence type="ECO:0000313" key="6">
    <source>
        <dbReference type="Proteomes" id="UP000471082"/>
    </source>
</evidence>
<evidence type="ECO:0000313" key="5">
    <source>
        <dbReference type="EMBL" id="NEL79690.1"/>
    </source>
</evidence>
<dbReference type="Gene3D" id="3.90.1150.10">
    <property type="entry name" value="Aspartate Aminotransferase, domain 1"/>
    <property type="match status" value="1"/>
</dbReference>
<dbReference type="GO" id="GO:0008483">
    <property type="term" value="F:transaminase activity"/>
    <property type="evidence" value="ECO:0007669"/>
    <property type="project" value="UniProtKB-KW"/>
</dbReference>
<feature type="domain" description="Aminotransferase class I/classII large" evidence="4">
    <location>
        <begin position="45"/>
        <end position="172"/>
    </location>
</feature>